<accession>A0A5R8K7G7</accession>
<organism evidence="1 2">
    <name type="scientific">Phragmitibacter flavus</name>
    <dbReference type="NCBI Taxonomy" id="2576071"/>
    <lineage>
        <taxon>Bacteria</taxon>
        <taxon>Pseudomonadati</taxon>
        <taxon>Verrucomicrobiota</taxon>
        <taxon>Verrucomicrobiia</taxon>
        <taxon>Verrucomicrobiales</taxon>
        <taxon>Verrucomicrobiaceae</taxon>
        <taxon>Phragmitibacter</taxon>
    </lineage>
</organism>
<dbReference type="OrthoDB" id="186937at2"/>
<dbReference type="InterPro" id="IPR011991">
    <property type="entry name" value="ArsR-like_HTH"/>
</dbReference>
<dbReference type="RefSeq" id="WP_138088805.1">
    <property type="nucleotide sequence ID" value="NZ_VAUV01000028.1"/>
</dbReference>
<dbReference type="Gene3D" id="3.40.50.300">
    <property type="entry name" value="P-loop containing nucleotide triphosphate hydrolases"/>
    <property type="match status" value="1"/>
</dbReference>
<dbReference type="InterPro" id="IPR027417">
    <property type="entry name" value="P-loop_NTPase"/>
</dbReference>
<dbReference type="EMBL" id="VAUV01000028">
    <property type="protein sequence ID" value="TLD68297.1"/>
    <property type="molecule type" value="Genomic_DNA"/>
</dbReference>
<reference evidence="1 2" key="1">
    <citation type="submission" date="2019-05" db="EMBL/GenBank/DDBJ databases">
        <title>Verrucobacter flavum gen. nov., sp. nov. a new member of the family Verrucomicrobiaceae.</title>
        <authorList>
            <person name="Szuroczki S."/>
            <person name="Abbaszade G."/>
            <person name="Szabo A."/>
            <person name="Felfoldi T."/>
            <person name="Schumann P."/>
            <person name="Boka K."/>
            <person name="Keki Z."/>
            <person name="Toumi M."/>
            <person name="Toth E."/>
        </authorList>
    </citation>
    <scope>NUCLEOTIDE SEQUENCE [LARGE SCALE GENOMIC DNA]</scope>
    <source>
        <strain evidence="1 2">MG-N-17</strain>
    </source>
</reference>
<dbReference type="GO" id="GO:0006355">
    <property type="term" value="P:regulation of DNA-templated transcription"/>
    <property type="evidence" value="ECO:0007669"/>
    <property type="project" value="UniProtKB-ARBA"/>
</dbReference>
<evidence type="ECO:0000313" key="1">
    <source>
        <dbReference type="EMBL" id="TLD68297.1"/>
    </source>
</evidence>
<dbReference type="Gene3D" id="1.10.10.10">
    <property type="entry name" value="Winged helix-like DNA-binding domain superfamily/Winged helix DNA-binding domain"/>
    <property type="match status" value="1"/>
</dbReference>
<evidence type="ECO:0000313" key="2">
    <source>
        <dbReference type="Proteomes" id="UP000306196"/>
    </source>
</evidence>
<dbReference type="InterPro" id="IPR036388">
    <property type="entry name" value="WH-like_DNA-bd_sf"/>
</dbReference>
<keyword evidence="2" id="KW-1185">Reference proteome</keyword>
<dbReference type="Pfam" id="PF13481">
    <property type="entry name" value="AAA_25"/>
    <property type="match status" value="1"/>
</dbReference>
<dbReference type="SUPFAM" id="SSF46785">
    <property type="entry name" value="Winged helix' DNA-binding domain"/>
    <property type="match status" value="1"/>
</dbReference>
<comment type="caution">
    <text evidence="1">The sequence shown here is derived from an EMBL/GenBank/DDBJ whole genome shotgun (WGS) entry which is preliminary data.</text>
</comment>
<protein>
    <submittedName>
        <fullName evidence="1">Uncharacterized protein</fullName>
    </submittedName>
</protein>
<gene>
    <name evidence="1" type="ORF">FEM03_23560</name>
</gene>
<dbReference type="Proteomes" id="UP000306196">
    <property type="component" value="Unassembled WGS sequence"/>
</dbReference>
<dbReference type="InterPro" id="IPR036390">
    <property type="entry name" value="WH_DNA-bd_sf"/>
</dbReference>
<dbReference type="CDD" id="cd00090">
    <property type="entry name" value="HTH_ARSR"/>
    <property type="match status" value="1"/>
</dbReference>
<name>A0A5R8K7G7_9BACT</name>
<dbReference type="SUPFAM" id="SSF52540">
    <property type="entry name" value="P-loop containing nucleoside triphosphate hydrolases"/>
    <property type="match status" value="1"/>
</dbReference>
<dbReference type="AlphaFoldDB" id="A0A5R8K7G7"/>
<proteinExistence type="predicted"/>
<sequence>MTTSLPDITSEIRQRANSRGTLATIQTVATVNAPPDFSPALVSAKAFQFLPLPERLKLLGEWMREGDLGFLFAPRGAGKSWLAMFIGNAIAENCQLGEWTAGNAARPVCYFDAEMNLPDLQERFCKIGITGESFHLLSNELLFDHELPSVNIADPSHQAALGNLLPDGSFFVIDNLSTSQTGMKENDNDAFDAIRDWLLALRHRHITTMIVHHAGRNGEMRGASRREDMAHWIIKLQDASEDGAANKSFATSFSKCRNCRPNEAPPLKWTLSDQGDTIAVTCTVHNGPDALLGHIREGVVSASELAELLAVSAGTVSKWAKKLMDRGLIQKSGRDYKAIDSPYE</sequence>